<organism evidence="1">
    <name type="scientific">Arundo donax</name>
    <name type="common">Giant reed</name>
    <name type="synonym">Donax arundinaceus</name>
    <dbReference type="NCBI Taxonomy" id="35708"/>
    <lineage>
        <taxon>Eukaryota</taxon>
        <taxon>Viridiplantae</taxon>
        <taxon>Streptophyta</taxon>
        <taxon>Embryophyta</taxon>
        <taxon>Tracheophyta</taxon>
        <taxon>Spermatophyta</taxon>
        <taxon>Magnoliopsida</taxon>
        <taxon>Liliopsida</taxon>
        <taxon>Poales</taxon>
        <taxon>Poaceae</taxon>
        <taxon>PACMAD clade</taxon>
        <taxon>Arundinoideae</taxon>
        <taxon>Arundineae</taxon>
        <taxon>Arundo</taxon>
    </lineage>
</organism>
<evidence type="ECO:0000313" key="1">
    <source>
        <dbReference type="EMBL" id="JAD86043.1"/>
    </source>
</evidence>
<reference evidence="1" key="1">
    <citation type="submission" date="2014-09" db="EMBL/GenBank/DDBJ databases">
        <authorList>
            <person name="Magalhaes I.L.F."/>
            <person name="Oliveira U."/>
            <person name="Santos F.R."/>
            <person name="Vidigal T.H.D.A."/>
            <person name="Brescovit A.D."/>
            <person name="Santos A.J."/>
        </authorList>
    </citation>
    <scope>NUCLEOTIDE SEQUENCE</scope>
    <source>
        <tissue evidence="1">Shoot tissue taken approximately 20 cm above the soil surface</tissue>
    </source>
</reference>
<accession>A0A0A9DH85</accession>
<proteinExistence type="predicted"/>
<dbReference type="EMBL" id="GBRH01211852">
    <property type="protein sequence ID" value="JAD86043.1"/>
    <property type="molecule type" value="Transcribed_RNA"/>
</dbReference>
<dbReference type="AlphaFoldDB" id="A0A0A9DH85"/>
<reference evidence="1" key="2">
    <citation type="journal article" date="2015" name="Data Brief">
        <title>Shoot transcriptome of the giant reed, Arundo donax.</title>
        <authorList>
            <person name="Barrero R.A."/>
            <person name="Guerrero F.D."/>
            <person name="Moolhuijzen P."/>
            <person name="Goolsby J.A."/>
            <person name="Tidwell J."/>
            <person name="Bellgard S.E."/>
            <person name="Bellgard M.I."/>
        </authorList>
    </citation>
    <scope>NUCLEOTIDE SEQUENCE</scope>
    <source>
        <tissue evidence="1">Shoot tissue taken approximately 20 cm above the soil surface</tissue>
    </source>
</reference>
<sequence length="42" mass="4600">MRAPTNASVPTHPCEENIRAWCGVTPKVTTPTDQKLASRTHP</sequence>
<protein>
    <submittedName>
        <fullName evidence="1">Uncharacterized protein</fullName>
    </submittedName>
</protein>
<name>A0A0A9DH85_ARUDO</name>